<evidence type="ECO:0000256" key="6">
    <source>
        <dbReference type="PROSITE-ProRule" id="PRU00284"/>
    </source>
</evidence>
<keyword evidence="3" id="KW-1133">Transmembrane helix</keyword>
<evidence type="ECO:0000256" key="2">
    <source>
        <dbReference type="ARBA" id="ARBA00022692"/>
    </source>
</evidence>
<name>A0A1G8MCK6_9GAMM</name>
<evidence type="ECO:0000256" key="5">
    <source>
        <dbReference type="ARBA" id="ARBA00023224"/>
    </source>
</evidence>
<accession>A0A1G8MCK6</accession>
<dbReference type="GO" id="GO:0007165">
    <property type="term" value="P:signal transduction"/>
    <property type="evidence" value="ECO:0007669"/>
    <property type="project" value="UniProtKB-KW"/>
</dbReference>
<dbReference type="CDD" id="cd00130">
    <property type="entry name" value="PAS"/>
    <property type="match status" value="2"/>
</dbReference>
<dbReference type="AlphaFoldDB" id="A0A1G8MCK6"/>
<dbReference type="EMBL" id="FNDG01000021">
    <property type="protein sequence ID" value="SDI65678.1"/>
    <property type="molecule type" value="Genomic_DNA"/>
</dbReference>
<evidence type="ECO:0000256" key="4">
    <source>
        <dbReference type="ARBA" id="ARBA00023136"/>
    </source>
</evidence>
<proteinExistence type="predicted"/>
<dbReference type="InterPro" id="IPR000700">
    <property type="entry name" value="PAS-assoc_C"/>
</dbReference>
<keyword evidence="2" id="KW-0812">Transmembrane</keyword>
<evidence type="ECO:0000256" key="7">
    <source>
        <dbReference type="SAM" id="Coils"/>
    </source>
</evidence>
<organism evidence="10 11">
    <name type="scientific">Phytopseudomonas flavescens</name>
    <dbReference type="NCBI Taxonomy" id="29435"/>
    <lineage>
        <taxon>Bacteria</taxon>
        <taxon>Pseudomonadati</taxon>
        <taxon>Pseudomonadota</taxon>
        <taxon>Gammaproteobacteria</taxon>
        <taxon>Pseudomonadales</taxon>
        <taxon>Pseudomonadaceae</taxon>
        <taxon>Phytopseudomonas</taxon>
    </lineage>
</organism>
<evidence type="ECO:0000313" key="10">
    <source>
        <dbReference type="EMBL" id="SDI65678.1"/>
    </source>
</evidence>
<evidence type="ECO:0000256" key="3">
    <source>
        <dbReference type="ARBA" id="ARBA00022989"/>
    </source>
</evidence>
<dbReference type="NCBIfam" id="TIGR00229">
    <property type="entry name" value="sensory_box"/>
    <property type="match status" value="1"/>
</dbReference>
<dbReference type="RefSeq" id="WP_084308052.1">
    <property type="nucleotide sequence ID" value="NZ_FNDG01000021.1"/>
</dbReference>
<dbReference type="InterPro" id="IPR004089">
    <property type="entry name" value="MCPsignal_dom"/>
</dbReference>
<protein>
    <submittedName>
        <fullName evidence="10">Methyl-accepting chemotaxis sensory transducer with Pas/Pac sensor</fullName>
    </submittedName>
</protein>
<feature type="coiled-coil region" evidence="7">
    <location>
        <begin position="341"/>
        <end position="369"/>
    </location>
</feature>
<dbReference type="GO" id="GO:0006935">
    <property type="term" value="P:chemotaxis"/>
    <property type="evidence" value="ECO:0007669"/>
    <property type="project" value="UniProtKB-ARBA"/>
</dbReference>
<dbReference type="PROSITE" id="PS50111">
    <property type="entry name" value="CHEMOTAXIS_TRANSDUC_2"/>
    <property type="match status" value="1"/>
</dbReference>
<feature type="domain" description="Methyl-accepting transducer" evidence="8">
    <location>
        <begin position="357"/>
        <end position="429"/>
    </location>
</feature>
<dbReference type="SMART" id="SM00091">
    <property type="entry name" value="PAS"/>
    <property type="match status" value="2"/>
</dbReference>
<reference evidence="10 11" key="1">
    <citation type="submission" date="2016-10" db="EMBL/GenBank/DDBJ databases">
        <authorList>
            <person name="de Groot N.N."/>
        </authorList>
    </citation>
    <scope>NUCLEOTIDE SEQUENCE [LARGE SCALE GENOMIC DNA]</scope>
    <source>
        <strain evidence="10 11">LMG 18387</strain>
    </source>
</reference>
<dbReference type="Proteomes" id="UP000198606">
    <property type="component" value="Unassembled WGS sequence"/>
</dbReference>
<gene>
    <name evidence="10" type="ORF">SAMN05216588_12154</name>
</gene>
<keyword evidence="5 6" id="KW-0807">Transducer</keyword>
<dbReference type="InterPro" id="IPR013655">
    <property type="entry name" value="PAS_fold_3"/>
</dbReference>
<dbReference type="Gene3D" id="3.30.450.20">
    <property type="entry name" value="PAS domain"/>
    <property type="match status" value="2"/>
</dbReference>
<dbReference type="SUPFAM" id="SSF55785">
    <property type="entry name" value="PYP-like sensor domain (PAS domain)"/>
    <property type="match status" value="2"/>
</dbReference>
<feature type="domain" description="PAC" evidence="9">
    <location>
        <begin position="160"/>
        <end position="212"/>
    </location>
</feature>
<dbReference type="PANTHER" id="PTHR32089">
    <property type="entry name" value="METHYL-ACCEPTING CHEMOTAXIS PROTEIN MCPB"/>
    <property type="match status" value="1"/>
</dbReference>
<evidence type="ECO:0000256" key="1">
    <source>
        <dbReference type="ARBA" id="ARBA00004141"/>
    </source>
</evidence>
<dbReference type="PANTHER" id="PTHR32089:SF119">
    <property type="entry name" value="METHYL-ACCEPTING CHEMOTAXIS PROTEIN CTPL"/>
    <property type="match status" value="1"/>
</dbReference>
<dbReference type="Pfam" id="PF00015">
    <property type="entry name" value="MCPsignal"/>
    <property type="match status" value="1"/>
</dbReference>
<feature type="coiled-coil region" evidence="7">
    <location>
        <begin position="49"/>
        <end position="76"/>
    </location>
</feature>
<dbReference type="Gene3D" id="1.10.287.950">
    <property type="entry name" value="Methyl-accepting chemotaxis protein"/>
    <property type="match status" value="1"/>
</dbReference>
<evidence type="ECO:0000259" key="9">
    <source>
        <dbReference type="PROSITE" id="PS50113"/>
    </source>
</evidence>
<dbReference type="InterPro" id="IPR035965">
    <property type="entry name" value="PAS-like_dom_sf"/>
</dbReference>
<dbReference type="SMART" id="SM00086">
    <property type="entry name" value="PAC"/>
    <property type="match status" value="2"/>
</dbReference>
<dbReference type="STRING" id="29435.SAMN05216588_12154"/>
<dbReference type="Pfam" id="PF08447">
    <property type="entry name" value="PAS_3"/>
    <property type="match status" value="2"/>
</dbReference>
<dbReference type="GO" id="GO:0016020">
    <property type="term" value="C:membrane"/>
    <property type="evidence" value="ECO:0007669"/>
    <property type="project" value="UniProtKB-SubCell"/>
</dbReference>
<comment type="subcellular location">
    <subcellularLocation>
        <location evidence="1">Membrane</location>
        <topology evidence="1">Multi-pass membrane protein</topology>
    </subcellularLocation>
</comment>
<dbReference type="InterPro" id="IPR000014">
    <property type="entry name" value="PAS"/>
</dbReference>
<evidence type="ECO:0000259" key="8">
    <source>
        <dbReference type="PROSITE" id="PS50111"/>
    </source>
</evidence>
<sequence length="429" mass="48224">MAFFASGTHKALARLADWLERPHANLQLGSRDPILQRIVASGERLLADHTALRAQVAALEAERQQLANRLGECEACLRDRQAHWQLAAHTANGLFWELQLDGDLLPAGDAALQWSGSLAAMAQPPTRLSLLHERLHPDDRQDSRDALARHLADRGGQTRYRIEVRLATDTGDYRWVHVRGETQRDERGLPRRCVGSLHDIHEQRLRDQQFALLSTRFEISRECIQDALWDIDILAGDPANPDNVIWFSSQMRRLLGHQTLEEFPDVFDSWLSRLHPEDSQRAVQAFVDHVGDRSGRTPFDVVYRLRHSNGEYRWFRGRGQTRRSADGTPLRTVGAISDVHASHEESQLRQAQERQHQAIQENLVKLTQIVGAIQGIANQTNLLALNAAIEAARAGEAGRGFAVVADEVRKLATRTSEATQQATGMIEGR</sequence>
<dbReference type="InterPro" id="IPR001610">
    <property type="entry name" value="PAC"/>
</dbReference>
<keyword evidence="4" id="KW-0472">Membrane</keyword>
<dbReference type="PROSITE" id="PS50113">
    <property type="entry name" value="PAC"/>
    <property type="match status" value="1"/>
</dbReference>
<keyword evidence="7" id="KW-0175">Coiled coil</keyword>
<dbReference type="SUPFAM" id="SSF58104">
    <property type="entry name" value="Methyl-accepting chemotaxis protein (MCP) signaling domain"/>
    <property type="match status" value="1"/>
</dbReference>
<evidence type="ECO:0000313" key="11">
    <source>
        <dbReference type="Proteomes" id="UP000198606"/>
    </source>
</evidence>